<evidence type="ECO:0000259" key="6">
    <source>
        <dbReference type="Pfam" id="PF16399"/>
    </source>
</evidence>
<dbReference type="GO" id="GO:0003729">
    <property type="term" value="F:mRNA binding"/>
    <property type="evidence" value="ECO:0007669"/>
    <property type="project" value="TreeGrafter"/>
</dbReference>
<dbReference type="PIRSF" id="PIRSF038901">
    <property type="entry name" value="AQR_cwf11"/>
    <property type="match status" value="1"/>
</dbReference>
<keyword evidence="1" id="KW-0547">Nucleotide-binding</keyword>
<dbReference type="InterPro" id="IPR048966">
    <property type="entry name" value="Aquarius_b-barrel"/>
</dbReference>
<dbReference type="GO" id="GO:0004386">
    <property type="term" value="F:helicase activity"/>
    <property type="evidence" value="ECO:0007669"/>
    <property type="project" value="InterPro"/>
</dbReference>
<dbReference type="CDD" id="cd18808">
    <property type="entry name" value="SF1_C_Upf1"/>
    <property type="match status" value="1"/>
</dbReference>
<dbReference type="Pfam" id="PF16399">
    <property type="entry name" value="Aquarius_N_1st"/>
    <property type="match status" value="1"/>
</dbReference>
<dbReference type="PANTHER" id="PTHR10887">
    <property type="entry name" value="DNA2/NAM7 HELICASE FAMILY"/>
    <property type="match status" value="1"/>
</dbReference>
<feature type="domain" description="RNA helicase aquarius insertion" evidence="8">
    <location>
        <begin position="709"/>
        <end position="801"/>
    </location>
</feature>
<evidence type="ECO:0000256" key="3">
    <source>
        <dbReference type="SAM" id="MobiDB-lite"/>
    </source>
</evidence>
<evidence type="ECO:0000259" key="5">
    <source>
        <dbReference type="Pfam" id="PF13087"/>
    </source>
</evidence>
<evidence type="ECO:0000256" key="2">
    <source>
        <dbReference type="PIRNR" id="PIRNR038901"/>
    </source>
</evidence>
<name>A0A2B7Z8U0_9EURO</name>
<dbReference type="Pfam" id="PF13087">
    <property type="entry name" value="AAA_12"/>
    <property type="match status" value="1"/>
</dbReference>
<comment type="subunit">
    <text evidence="2">Belongs to the 40S cdc5-associated complex (or cwf complex), a spliceosome sub-complex reminiscent of a late-stage spliceosome.</text>
</comment>
<dbReference type="Pfam" id="PF21143">
    <property type="entry name" value="Aquarius_N_2nd"/>
    <property type="match status" value="1"/>
</dbReference>
<evidence type="ECO:0000259" key="8">
    <source>
        <dbReference type="Pfam" id="PF21144"/>
    </source>
</evidence>
<sequence length="1427" mass="163496">MGLQMRPAMAQSFDIRPTVNDLQEDNRWVNLAKTHWLKLSKAPKAKPEVIKNDLWDGLVSEKFALRSLLILENLHVLEKFLWPTYSEDSSNYHVLLIAVIAGIKQREHLPIWEHFTDRPTDFSNLFRRVLAMNLDTTLPTKSKIYLLSFVISAFQSLEDALIRKECAPLVTIAIWHNLHNDTSRNKLLDQMDALKKGWRVAAKRYEKADDAGKAKLRFERSWLYSMLLDFLQRINIAEGGDPDNVRYCERFMEFLVDLDSQLPTRRYFNSILKDLNLLAVIRMSKLYNEESNALFRDFYTLLRHFINFAVDDQSGQHQSPQAVYDVHCGELAHLQRTAIKHFKDKLTILALSNYGSIEQRAELESHLSALTDEELEALCSYLGFRTSYPKQTNIIPDRQLILEIILSTFERHRSFQETASQLAVLPTESNLYDPALIRNESYDGSRPLAIPKLNLQYLSLGDFLWRSFLLYRSESFFEIRKDLESVIKRLQPRLQRNTGTVSFEGFSKMAIPIAKPAIIEVAPAKVGSTNPAHVRAEIGLDVSRLSDNVRREWETLRPDDVVFLLALQPKKSVQQIFSDSRDPKDEVSLLHVRTAEVVQVLDENGRFLREPRTEETNGYRQRPRLRRLLVNLDAASYKADMETLAKGKADVYTSINVIVRRRARENNFKPILETMQSLTVADTSLPSWIQEVFLGYGDPASARYTELSNKVKSVDFRDTFLNWEHLIESFPDRTIEPAGDAASRFDPPYVLEMFEDNPRAATSAPSKKRRRDQVEVAEKPPNSIRVSSYRPPNPGPYPVDAPKLNTIRFTPAQVEAIVSGTQPGLTVIVGPPGTGKTDVATQIISNIYHNFPNERTLLIAHSNQALNQLFQKIMALDIDQRHLLRLGRGEEELDTEASYSKYGRVDTFLENRGRYLAEVDRLAVSIGVEGAHGNSCETAGYFKTVYIQPAWTKYWDKVRSEDCPRETIIEAFPFHSFFSNTPKPLFDPNSSKEDLLDVVSGCQRHLDKLFSELEDIRPFEILRFQRDKANYLLVKEARIIAMTSTHAAMRRQEIANLGFHYDNVVMEEAAQVTEIESFIPCALQNTKNGELPLKRVVLCGDHLQNSPIVQNMAFRQYANFEQTLFLRLVRLGVPTINLDQQGRSRPSIAELFKWRYERLGNLPAVETNEEFKVANPGFKFDYQFINVPDYQGVGEREPSAHFIQNLGEAEYTVAIYQYMRLLGYPASKISILTTYAGQRALIKDVLNHRCAKNSLFGLPKIVTTVDKYQGEQNDYVLLSLTRTRTVGYLRDVRRLTVALSRARLGLYILGRREVFESCFELKPAFDMLFQRPDKLMLVPGELFPTSRSLAEDDITGTPMEGIEHLGQYVYEMTQAKIKALSEEGRTPMAPMDADEVMATIGEEEEEEEEEEEADDEERDVQPESILD</sequence>
<dbReference type="VEuPathDB" id="FungiDB:EMCG_02572"/>
<protein>
    <recommendedName>
        <fullName evidence="2">Pre-mRNA-splicing factor</fullName>
    </recommendedName>
</protein>
<evidence type="ECO:0000259" key="7">
    <source>
        <dbReference type="Pfam" id="PF21143"/>
    </source>
</evidence>
<keyword evidence="1" id="KW-0378">Hydrolase</keyword>
<feature type="domain" description="DNA2/NAM7 helicase-like C-terminal" evidence="5">
    <location>
        <begin position="1121"/>
        <end position="1312"/>
    </location>
</feature>
<dbReference type="InterPro" id="IPR041679">
    <property type="entry name" value="DNA2/NAM7-like_C"/>
</dbReference>
<comment type="subcellular location">
    <subcellularLocation>
        <location evidence="2">Nucleus</location>
    </subcellularLocation>
</comment>
<dbReference type="CDD" id="cd17935">
    <property type="entry name" value="EEXXQc_AQR"/>
    <property type="match status" value="1"/>
</dbReference>
<dbReference type="Pfam" id="PF13086">
    <property type="entry name" value="AAA_11"/>
    <property type="match status" value="1"/>
</dbReference>
<dbReference type="Proteomes" id="UP000226031">
    <property type="component" value="Unassembled WGS sequence"/>
</dbReference>
<feature type="domain" description="DNA2/NAM7 helicase helicase" evidence="4">
    <location>
        <begin position="821"/>
        <end position="1110"/>
    </location>
</feature>
<evidence type="ECO:0000256" key="1">
    <source>
        <dbReference type="ARBA" id="ARBA00022806"/>
    </source>
</evidence>
<dbReference type="InterPro" id="IPR047187">
    <property type="entry name" value="SF1_C_Upf1"/>
</dbReference>
<gene>
    <name evidence="9" type="ORF">GX50_06904</name>
</gene>
<dbReference type="GO" id="GO:0005684">
    <property type="term" value="C:U2-type spliceosomal complex"/>
    <property type="evidence" value="ECO:0007669"/>
    <property type="project" value="UniProtKB-UniRule"/>
</dbReference>
<keyword evidence="2" id="KW-0508">mRNA splicing</keyword>
<feature type="region of interest" description="Disordered" evidence="3">
    <location>
        <begin position="1398"/>
        <end position="1427"/>
    </location>
</feature>
<evidence type="ECO:0000259" key="4">
    <source>
        <dbReference type="Pfam" id="PF13086"/>
    </source>
</evidence>
<keyword evidence="2" id="KW-0539">Nucleus</keyword>
<dbReference type="InterPro" id="IPR045055">
    <property type="entry name" value="DNA2/NAM7-like"/>
</dbReference>
<feature type="domain" description="RNA helicase aquarius beta-barrel" evidence="7">
    <location>
        <begin position="491"/>
        <end position="661"/>
    </location>
</feature>
<feature type="region of interest" description="Disordered" evidence="3">
    <location>
        <begin position="757"/>
        <end position="801"/>
    </location>
</feature>
<feature type="domain" description="RNA helicase aquarius N-terminal" evidence="6">
    <location>
        <begin position="27"/>
        <end position="412"/>
    </location>
</feature>
<dbReference type="Gene3D" id="3.40.50.300">
    <property type="entry name" value="P-loop containing nucleotide triphosphate hydrolases"/>
    <property type="match status" value="3"/>
</dbReference>
<proteinExistence type="inferred from homology"/>
<reference evidence="9 10" key="1">
    <citation type="submission" date="2017-10" db="EMBL/GenBank/DDBJ databases">
        <title>Comparative genomics in systemic dimorphic fungi from Ajellomycetaceae.</title>
        <authorList>
            <person name="Munoz J.F."/>
            <person name="Mcewen J.G."/>
            <person name="Clay O.K."/>
            <person name="Cuomo C.A."/>
        </authorList>
    </citation>
    <scope>NUCLEOTIDE SEQUENCE [LARGE SCALE GENOMIC DNA]</scope>
    <source>
        <strain evidence="9 10">UAMH4076</strain>
    </source>
</reference>
<dbReference type="InterPro" id="IPR032174">
    <property type="entry name" value="Aquarius_N"/>
</dbReference>
<dbReference type="SUPFAM" id="SSF52540">
    <property type="entry name" value="P-loop containing nucleoside triphosphate hydrolases"/>
    <property type="match status" value="1"/>
</dbReference>
<dbReference type="Pfam" id="PF21144">
    <property type="entry name" value="Aquarius_N_3rd"/>
    <property type="match status" value="1"/>
</dbReference>
<dbReference type="InterPro" id="IPR041677">
    <property type="entry name" value="DNA2/NAM7_AAA_11"/>
</dbReference>
<dbReference type="EMBL" id="PDND01000178">
    <property type="protein sequence ID" value="PGH30346.1"/>
    <property type="molecule type" value="Genomic_DNA"/>
</dbReference>
<dbReference type="GO" id="GO:0071013">
    <property type="term" value="C:catalytic step 2 spliceosome"/>
    <property type="evidence" value="ECO:0007669"/>
    <property type="project" value="TreeGrafter"/>
</dbReference>
<dbReference type="FunFam" id="3.40.50.300:FF:000507">
    <property type="entry name" value="Pre-mRNA-splicing factor"/>
    <property type="match status" value="1"/>
</dbReference>
<dbReference type="InterPro" id="IPR027417">
    <property type="entry name" value="P-loop_NTPase"/>
</dbReference>
<dbReference type="InterPro" id="IPR048967">
    <property type="entry name" value="Aquarius_insert"/>
</dbReference>
<feature type="compositionally biased region" description="Acidic residues" evidence="3">
    <location>
        <begin position="1401"/>
        <end position="1418"/>
    </location>
</feature>
<evidence type="ECO:0000313" key="10">
    <source>
        <dbReference type="Proteomes" id="UP000226031"/>
    </source>
</evidence>
<keyword evidence="10" id="KW-1185">Reference proteome</keyword>
<organism evidence="9 10">
    <name type="scientific">[Emmonsia] crescens</name>
    <dbReference type="NCBI Taxonomy" id="73230"/>
    <lineage>
        <taxon>Eukaryota</taxon>
        <taxon>Fungi</taxon>
        <taxon>Dikarya</taxon>
        <taxon>Ascomycota</taxon>
        <taxon>Pezizomycotina</taxon>
        <taxon>Eurotiomycetes</taxon>
        <taxon>Eurotiomycetidae</taxon>
        <taxon>Onygenales</taxon>
        <taxon>Ajellomycetaceae</taxon>
        <taxon>Emergomyces</taxon>
    </lineage>
</organism>
<evidence type="ECO:0000313" key="9">
    <source>
        <dbReference type="EMBL" id="PGH30346.1"/>
    </source>
</evidence>
<keyword evidence="1" id="KW-0347">Helicase</keyword>
<dbReference type="STRING" id="73230.A0A2B7Z8U0"/>
<dbReference type="InterPro" id="IPR026300">
    <property type="entry name" value="CWF11_fam"/>
</dbReference>
<comment type="function">
    <text evidence="2">Involved in mRNA splicing where it associates with cdc5 and the other cwf proteins as part of the spliceosome.</text>
</comment>
<comment type="caution">
    <text evidence="9">The sequence shown here is derived from an EMBL/GenBank/DDBJ whole genome shotgun (WGS) entry which is preliminary data.</text>
</comment>
<dbReference type="PANTHER" id="PTHR10887:SF5">
    <property type="entry name" value="RNA HELICASE AQUARIUS"/>
    <property type="match status" value="1"/>
</dbReference>
<comment type="similarity">
    <text evidence="2">Belongs to the CWF11 family.</text>
</comment>
<keyword evidence="2" id="KW-0507">mRNA processing</keyword>
<accession>A0A2B7Z8U0</accession>
<keyword evidence="1" id="KW-0067">ATP-binding</keyword>
<dbReference type="GO" id="GO:0045292">
    <property type="term" value="P:mRNA cis splicing, via spliceosome"/>
    <property type="evidence" value="ECO:0007669"/>
    <property type="project" value="UniProtKB-UniRule"/>
</dbReference>